<evidence type="ECO:0000313" key="1">
    <source>
        <dbReference type="EMBL" id="MDS1821160.1"/>
    </source>
</evidence>
<organism evidence="1 2">
    <name type="scientific">Vibrio parahaemolyticus</name>
    <dbReference type="NCBI Taxonomy" id="670"/>
    <lineage>
        <taxon>Bacteria</taxon>
        <taxon>Pseudomonadati</taxon>
        <taxon>Pseudomonadota</taxon>
        <taxon>Gammaproteobacteria</taxon>
        <taxon>Vibrionales</taxon>
        <taxon>Vibrionaceae</taxon>
        <taxon>Vibrio</taxon>
    </lineage>
</organism>
<accession>A0AAW8Q1L2</accession>
<name>A0AAW8Q1L2_VIBPH</name>
<comment type="caution">
    <text evidence="1">The sequence shown here is derived from an EMBL/GenBank/DDBJ whole genome shotgun (WGS) entry which is preliminary data.</text>
</comment>
<sequence>MTVECLCGGKVKYDSDGCGHEWLTCEQCKFEVETYQSPCIKKVWEGKMLEKSKANRRYLSISKPE</sequence>
<evidence type="ECO:0000313" key="2">
    <source>
        <dbReference type="Proteomes" id="UP001253193"/>
    </source>
</evidence>
<reference evidence="1" key="1">
    <citation type="submission" date="2023-06" db="EMBL/GenBank/DDBJ databases">
        <title>Genomic Diversity of Vibrio spp. and Metagenomic Analysis of Pathogens in Florida Gulf Coastal Waters Following Hurricane Ian.</title>
        <authorList>
            <person name="Brumfield K.D."/>
        </authorList>
    </citation>
    <scope>NUCLEOTIDE SEQUENCE</scope>
    <source>
        <strain evidence="1">WBS2B-138</strain>
    </source>
</reference>
<dbReference type="Proteomes" id="UP001253193">
    <property type="component" value="Unassembled WGS sequence"/>
</dbReference>
<dbReference type="EMBL" id="JAUHGG010000003">
    <property type="protein sequence ID" value="MDS1821160.1"/>
    <property type="molecule type" value="Genomic_DNA"/>
</dbReference>
<dbReference type="AlphaFoldDB" id="A0AAW8Q1L2"/>
<proteinExistence type="predicted"/>
<gene>
    <name evidence="1" type="ORF">QX249_10850</name>
</gene>
<protein>
    <submittedName>
        <fullName evidence="1">Uncharacterized protein</fullName>
    </submittedName>
</protein>
<dbReference type="RefSeq" id="WP_311020016.1">
    <property type="nucleotide sequence ID" value="NZ_JAUHGG010000003.1"/>
</dbReference>